<accession>A0ABR3ENY8</accession>
<evidence type="ECO:0000313" key="3">
    <source>
        <dbReference type="Proteomes" id="UP001465976"/>
    </source>
</evidence>
<dbReference type="Pfam" id="PF07470">
    <property type="entry name" value="Glyco_hydro_88"/>
    <property type="match status" value="1"/>
</dbReference>
<keyword evidence="3" id="KW-1185">Reference proteome</keyword>
<dbReference type="SUPFAM" id="SSF48208">
    <property type="entry name" value="Six-hairpin glycosidases"/>
    <property type="match status" value="1"/>
</dbReference>
<gene>
    <name evidence="2" type="ORF">V5O48_017453</name>
</gene>
<proteinExistence type="predicted"/>
<sequence>MHAFFSIVASCIPLDNPFPFSPDFDIQAVSSLAQSFPSHSWEFGTTSQALLELYNSSLSLFSCDPFNADVQPYGVHSLKYVQQAITISEDSKNTLANSNGAVGDLASLGVAAVMLGRSIPMYREAADRQLNFVVNEAPRYWNGAISHCVERPELWADFTYMAPPFIAYYSIIMNNLSLLQQSVDQCCLYREILRAELYSNLWRHILNPSLTPDGGLWSTGNAWAAAGMTRVLATVMKAPEYLGIDPDWRANVVESLTTWIKEILDVAIASPTDQGLLRNYLDDTWDNGHGFGEISGSSLLAAVAYCMVVLRPEACGRSYVN</sequence>
<dbReference type="PANTHER" id="PTHR41814">
    <property type="entry name" value="EXPRESSED PROTEIN"/>
    <property type="match status" value="1"/>
</dbReference>
<comment type="caution">
    <text evidence="2">The sequence shown here is derived from an EMBL/GenBank/DDBJ whole genome shotgun (WGS) entry which is preliminary data.</text>
</comment>
<evidence type="ECO:0000313" key="2">
    <source>
        <dbReference type="EMBL" id="KAL0564590.1"/>
    </source>
</evidence>
<name>A0ABR3ENY8_9AGAR</name>
<evidence type="ECO:0000256" key="1">
    <source>
        <dbReference type="ARBA" id="ARBA00022801"/>
    </source>
</evidence>
<keyword evidence="1" id="KW-0378">Hydrolase</keyword>
<dbReference type="InterPro" id="IPR008928">
    <property type="entry name" value="6-hairpin_glycosidase_sf"/>
</dbReference>
<reference evidence="2 3" key="1">
    <citation type="submission" date="2024-02" db="EMBL/GenBank/DDBJ databases">
        <title>A draft genome for the cacao thread blight pathogen Marasmius crinis-equi.</title>
        <authorList>
            <person name="Cohen S.P."/>
            <person name="Baruah I.K."/>
            <person name="Amoako-Attah I."/>
            <person name="Bukari Y."/>
            <person name="Meinhardt L.W."/>
            <person name="Bailey B.A."/>
        </authorList>
    </citation>
    <scope>NUCLEOTIDE SEQUENCE [LARGE SCALE GENOMIC DNA]</scope>
    <source>
        <strain evidence="2 3">GH-76</strain>
    </source>
</reference>
<dbReference type="PANTHER" id="PTHR41814:SF1">
    <property type="entry name" value="CELLULASE"/>
    <property type="match status" value="1"/>
</dbReference>
<organism evidence="2 3">
    <name type="scientific">Marasmius crinis-equi</name>
    <dbReference type="NCBI Taxonomy" id="585013"/>
    <lineage>
        <taxon>Eukaryota</taxon>
        <taxon>Fungi</taxon>
        <taxon>Dikarya</taxon>
        <taxon>Basidiomycota</taxon>
        <taxon>Agaricomycotina</taxon>
        <taxon>Agaricomycetes</taxon>
        <taxon>Agaricomycetidae</taxon>
        <taxon>Agaricales</taxon>
        <taxon>Marasmiineae</taxon>
        <taxon>Marasmiaceae</taxon>
        <taxon>Marasmius</taxon>
    </lineage>
</organism>
<dbReference type="InterPro" id="IPR010905">
    <property type="entry name" value="Glyco_hydro_88"/>
</dbReference>
<dbReference type="Gene3D" id="1.50.10.10">
    <property type="match status" value="1"/>
</dbReference>
<dbReference type="Proteomes" id="UP001465976">
    <property type="component" value="Unassembled WGS sequence"/>
</dbReference>
<dbReference type="EMBL" id="JBAHYK010002684">
    <property type="protein sequence ID" value="KAL0564590.1"/>
    <property type="molecule type" value="Genomic_DNA"/>
</dbReference>
<evidence type="ECO:0008006" key="4">
    <source>
        <dbReference type="Google" id="ProtNLM"/>
    </source>
</evidence>
<dbReference type="InterPro" id="IPR012341">
    <property type="entry name" value="6hp_glycosidase-like_sf"/>
</dbReference>
<protein>
    <recommendedName>
        <fullName evidence="4">Six-hairpin glycosidase-like protein</fullName>
    </recommendedName>
</protein>